<keyword evidence="1" id="KW-0547">Nucleotide-binding</keyword>
<dbReference type="InterPro" id="IPR003439">
    <property type="entry name" value="ABC_transporter-like_ATP-bd"/>
</dbReference>
<dbReference type="Proteomes" id="UP001597244">
    <property type="component" value="Unassembled WGS sequence"/>
</dbReference>
<feature type="domain" description="ABC transporter" evidence="4">
    <location>
        <begin position="4"/>
        <end position="213"/>
    </location>
</feature>
<organism evidence="5 6">
    <name type="scientific">Lapidilactobacillus mulanensis</name>
    <dbReference type="NCBI Taxonomy" id="2485999"/>
    <lineage>
        <taxon>Bacteria</taxon>
        <taxon>Bacillati</taxon>
        <taxon>Bacillota</taxon>
        <taxon>Bacilli</taxon>
        <taxon>Lactobacillales</taxon>
        <taxon>Lactobacillaceae</taxon>
        <taxon>Lapidilactobacillus</taxon>
    </lineage>
</organism>
<proteinExistence type="predicted"/>
<feature type="region of interest" description="Disordered" evidence="3">
    <location>
        <begin position="232"/>
        <end position="259"/>
    </location>
</feature>
<accession>A0ABW4DNM6</accession>
<dbReference type="InterPro" id="IPR027417">
    <property type="entry name" value="P-loop_NTPase"/>
</dbReference>
<dbReference type="SMART" id="SM00382">
    <property type="entry name" value="AAA"/>
    <property type="match status" value="2"/>
</dbReference>
<dbReference type="SUPFAM" id="SSF52540">
    <property type="entry name" value="P-loop containing nucleoside triphosphate hydrolases"/>
    <property type="match status" value="2"/>
</dbReference>
<gene>
    <name evidence="5" type="ORF">ACFQ4L_03260</name>
</gene>
<dbReference type="InterPro" id="IPR003593">
    <property type="entry name" value="AAA+_ATPase"/>
</dbReference>
<dbReference type="PROSITE" id="PS00211">
    <property type="entry name" value="ABC_TRANSPORTER_1"/>
    <property type="match status" value="1"/>
</dbReference>
<dbReference type="EMBL" id="JBHTOF010000023">
    <property type="protein sequence ID" value="MFD1465109.1"/>
    <property type="molecule type" value="Genomic_DNA"/>
</dbReference>
<dbReference type="NCBIfam" id="NF000355">
    <property type="entry name" value="ribo_prot_ABC_F"/>
    <property type="match status" value="1"/>
</dbReference>
<dbReference type="RefSeq" id="WP_125578224.1">
    <property type="nucleotide sequence ID" value="NZ_JBHTOF010000023.1"/>
</dbReference>
<protein>
    <submittedName>
        <fullName evidence="5">Lsa family ABC-F type ribosomal protection protein</fullName>
    </submittedName>
</protein>
<evidence type="ECO:0000256" key="2">
    <source>
        <dbReference type="ARBA" id="ARBA00022840"/>
    </source>
</evidence>
<reference evidence="6" key="1">
    <citation type="journal article" date="2019" name="Int. J. Syst. Evol. Microbiol.">
        <title>The Global Catalogue of Microorganisms (GCM) 10K type strain sequencing project: providing services to taxonomists for standard genome sequencing and annotation.</title>
        <authorList>
            <consortium name="The Broad Institute Genomics Platform"/>
            <consortium name="The Broad Institute Genome Sequencing Center for Infectious Disease"/>
            <person name="Wu L."/>
            <person name="Ma J."/>
        </authorList>
    </citation>
    <scope>NUCLEOTIDE SEQUENCE [LARGE SCALE GENOMIC DNA]</scope>
    <source>
        <strain evidence="6">CCM 8951</strain>
    </source>
</reference>
<name>A0ABW4DNM6_9LACO</name>
<evidence type="ECO:0000313" key="6">
    <source>
        <dbReference type="Proteomes" id="UP001597244"/>
    </source>
</evidence>
<dbReference type="Pfam" id="PF00005">
    <property type="entry name" value="ABC_tran"/>
    <property type="match status" value="2"/>
</dbReference>
<evidence type="ECO:0000256" key="1">
    <source>
        <dbReference type="ARBA" id="ARBA00022741"/>
    </source>
</evidence>
<evidence type="ECO:0000256" key="3">
    <source>
        <dbReference type="SAM" id="MobiDB-lite"/>
    </source>
</evidence>
<evidence type="ECO:0000259" key="4">
    <source>
        <dbReference type="PROSITE" id="PS50893"/>
    </source>
</evidence>
<dbReference type="InterPro" id="IPR017871">
    <property type="entry name" value="ABC_transporter-like_CS"/>
</dbReference>
<dbReference type="PANTHER" id="PTHR42855">
    <property type="entry name" value="ABC TRANSPORTER ATP-BINDING SUBUNIT"/>
    <property type="match status" value="1"/>
</dbReference>
<dbReference type="InterPro" id="IPR051309">
    <property type="entry name" value="ABCF_ATPase"/>
</dbReference>
<comment type="caution">
    <text evidence="5">The sequence shown here is derived from an EMBL/GenBank/DDBJ whole genome shotgun (WGS) entry which is preliminary data.</text>
</comment>
<dbReference type="NCBIfam" id="NF000167">
    <property type="entry name" value="ABCF_Lsa_all"/>
    <property type="match status" value="1"/>
</dbReference>
<dbReference type="PANTHER" id="PTHR42855:SF2">
    <property type="entry name" value="DRUG RESISTANCE ABC TRANSPORTER,ATP-BINDING PROTEIN"/>
    <property type="match status" value="1"/>
</dbReference>
<feature type="domain" description="ABC transporter" evidence="4">
    <location>
        <begin position="312"/>
        <end position="497"/>
    </location>
</feature>
<evidence type="ECO:0000313" key="5">
    <source>
        <dbReference type="EMBL" id="MFD1465109.1"/>
    </source>
</evidence>
<keyword evidence="6" id="KW-1185">Reference proteome</keyword>
<feature type="compositionally biased region" description="Basic and acidic residues" evidence="3">
    <location>
        <begin position="232"/>
        <end position="244"/>
    </location>
</feature>
<dbReference type="CDD" id="cd03221">
    <property type="entry name" value="ABCF_EF-3"/>
    <property type="match status" value="2"/>
</dbReference>
<dbReference type="Gene3D" id="3.40.50.300">
    <property type="entry name" value="P-loop containing nucleotide triphosphate hydrolases"/>
    <property type="match status" value="2"/>
</dbReference>
<dbReference type="PROSITE" id="PS50893">
    <property type="entry name" value="ABC_TRANSPORTER_2"/>
    <property type="match status" value="2"/>
</dbReference>
<sequence length="498" mass="57572">MSNIEIKNLTFGYNNQGTLLFNHANLNIDATWKLGLIGRNGRGKTTLLKILQDQLEYRGEIIHQLHFNYFPQTIADKTQLTFYALQEISDAEQWQIERELNLLGVDPDILWRSFDSLSGGEQTKVMLALLFIDENNFPLIDEPTNHLDINGRQQVAEYLQKKHQGFIVVSHDRHFVDQVSDHIMSIEKNKILLYQGNFATYEAEKKLSDDFERDQNEKLKKDIGRLKQSAAEKSKWSFSKEGEKWGNPNEPGSKVAGKGAIGARAARVMKRSKNIEHRMENEITDKESLLKNIEYIDPLAMDFQPTHHQRLLTVKNLQLGYEQDWLFQPISFELERGQRLAIIGPNGAGKSSIIQVLLNQFTGSVTGNVDQPQNLKISYVRQNYEDNRGTLTDFAENNHLNREDFLNNLHKLGMERNVFDNKIEEMSMGQRKKVELAESLSQPAELYIWDEPLNYLDIFNQEQLEKLILSVQPTMLIVEHDQEFISKVTTEQVVLRRD</sequence>
<keyword evidence="2" id="KW-0067">ATP-binding</keyword>